<dbReference type="InterPro" id="IPR023581">
    <property type="entry name" value="PD_growth_factor_CS"/>
</dbReference>
<dbReference type="AlphaFoldDB" id="A0A8X6MTZ0"/>
<comment type="caution">
    <text evidence="6">The sequence shown here is derived from an EMBL/GenBank/DDBJ whole genome shotgun (WGS) entry which is preliminary data.</text>
</comment>
<evidence type="ECO:0000313" key="6">
    <source>
        <dbReference type="EMBL" id="GFS77864.1"/>
    </source>
</evidence>
<dbReference type="PANTHER" id="PTHR11633">
    <property type="entry name" value="PLATELET-DERIVED GROWTH FACTOR"/>
    <property type="match status" value="1"/>
</dbReference>
<dbReference type="GO" id="GO:0051781">
    <property type="term" value="P:positive regulation of cell division"/>
    <property type="evidence" value="ECO:0007669"/>
    <property type="project" value="UniProtKB-KW"/>
</dbReference>
<dbReference type="SMART" id="SM00141">
    <property type="entry name" value="PDGF"/>
    <property type="match status" value="1"/>
</dbReference>
<dbReference type="SUPFAM" id="SSF57501">
    <property type="entry name" value="Cystine-knot cytokines"/>
    <property type="match status" value="1"/>
</dbReference>
<reference evidence="6" key="1">
    <citation type="submission" date="2020-08" db="EMBL/GenBank/DDBJ databases">
        <title>Multicomponent nature underlies the extraordinary mechanical properties of spider dragline silk.</title>
        <authorList>
            <person name="Kono N."/>
            <person name="Nakamura H."/>
            <person name="Mori M."/>
            <person name="Yoshida Y."/>
            <person name="Ohtoshi R."/>
            <person name="Malay A.D."/>
            <person name="Moran D.A.P."/>
            <person name="Tomita M."/>
            <person name="Numata K."/>
            <person name="Arakawa K."/>
        </authorList>
    </citation>
    <scope>NUCLEOTIDE SEQUENCE</scope>
</reference>
<dbReference type="GO" id="GO:0008284">
    <property type="term" value="P:positive regulation of cell population proliferation"/>
    <property type="evidence" value="ECO:0007669"/>
    <property type="project" value="TreeGrafter"/>
</dbReference>
<dbReference type="GO" id="GO:0005615">
    <property type="term" value="C:extracellular space"/>
    <property type="evidence" value="ECO:0007669"/>
    <property type="project" value="TreeGrafter"/>
</dbReference>
<dbReference type="InterPro" id="IPR000072">
    <property type="entry name" value="PDGF/VEGF_dom"/>
</dbReference>
<proteinExistence type="inferred from homology"/>
<evidence type="ECO:0000313" key="7">
    <source>
        <dbReference type="Proteomes" id="UP000887013"/>
    </source>
</evidence>
<dbReference type="Gene3D" id="2.10.90.10">
    <property type="entry name" value="Cystine-knot cytokines"/>
    <property type="match status" value="1"/>
</dbReference>
<dbReference type="PROSITE" id="PS00249">
    <property type="entry name" value="PDGF_1"/>
    <property type="match status" value="1"/>
</dbReference>
<evidence type="ECO:0000256" key="4">
    <source>
        <dbReference type="RuleBase" id="RU003818"/>
    </source>
</evidence>
<sequence length="344" mass="38394">MIKPPPLLTTLCLFSEWGTIPSYKDNTVVQFWFHQTVTMGGNVVSEFTKGEGNMSEQGLAASLKSVCCTLAEFFSVLCLEDGVKKEVLLKIGDFLSIKQPRCTGHDDDTPQGNSVTRVEIPEKLLIQMKDVQNVTEFLSRFVRKNDVIGSERADIYSRRANARIPTITPPATCQPEMQVVELDKPADGATFVWPPCVRISRCGGCCTSKMLSCTPIATSIYNVTVLQVLYNPQTPDAFVSQGTRIYSLEQHDRCACNCKQDANSCGIRQTFRQDECRCVCTNQEQASQCTGPKKIWDSLDCACKCRRIMECSTGSYFNPFECRCETSRRSLSLSNLNRQNISTS</sequence>
<dbReference type="Proteomes" id="UP000887013">
    <property type="component" value="Unassembled WGS sequence"/>
</dbReference>
<dbReference type="GO" id="GO:0016020">
    <property type="term" value="C:membrane"/>
    <property type="evidence" value="ECO:0007669"/>
    <property type="project" value="InterPro"/>
</dbReference>
<dbReference type="OrthoDB" id="8878063at2759"/>
<name>A0A8X6MTZ0_NEPPI</name>
<feature type="domain" description="Platelet-derived growth factor (PDGF) family profile" evidence="5">
    <location>
        <begin position="191"/>
        <end position="261"/>
    </location>
</feature>
<protein>
    <submittedName>
        <fullName evidence="6">U43-Liphistoxin-Lth1a_1</fullName>
    </submittedName>
</protein>
<comment type="similarity">
    <text evidence="1 4">Belongs to the PDGF/VEGF growth factor family.</text>
</comment>
<dbReference type="EMBL" id="BMAW01050968">
    <property type="protein sequence ID" value="GFS77864.1"/>
    <property type="molecule type" value="Genomic_DNA"/>
</dbReference>
<organism evidence="6 7">
    <name type="scientific">Nephila pilipes</name>
    <name type="common">Giant wood spider</name>
    <name type="synonym">Nephila maculata</name>
    <dbReference type="NCBI Taxonomy" id="299642"/>
    <lineage>
        <taxon>Eukaryota</taxon>
        <taxon>Metazoa</taxon>
        <taxon>Ecdysozoa</taxon>
        <taxon>Arthropoda</taxon>
        <taxon>Chelicerata</taxon>
        <taxon>Arachnida</taxon>
        <taxon>Araneae</taxon>
        <taxon>Araneomorphae</taxon>
        <taxon>Entelegynae</taxon>
        <taxon>Araneoidea</taxon>
        <taxon>Nephilidae</taxon>
        <taxon>Nephila</taxon>
    </lineage>
</organism>
<keyword evidence="7" id="KW-1185">Reference proteome</keyword>
<evidence type="ECO:0000259" key="5">
    <source>
        <dbReference type="PROSITE" id="PS50278"/>
    </source>
</evidence>
<evidence type="ECO:0000256" key="3">
    <source>
        <dbReference type="ARBA" id="ARBA00023246"/>
    </source>
</evidence>
<evidence type="ECO:0000256" key="2">
    <source>
        <dbReference type="ARBA" id="ARBA00023030"/>
    </source>
</evidence>
<accession>A0A8X6MTZ0</accession>
<gene>
    <name evidence="6" type="ORF">NPIL_168021</name>
</gene>
<dbReference type="PROSITE" id="PS50278">
    <property type="entry name" value="PDGF_2"/>
    <property type="match status" value="1"/>
</dbReference>
<dbReference type="PANTHER" id="PTHR11633:SF1">
    <property type="entry name" value="LD28763P"/>
    <property type="match status" value="1"/>
</dbReference>
<dbReference type="InterPro" id="IPR029034">
    <property type="entry name" value="Cystine-knot_cytokine"/>
</dbReference>
<keyword evidence="2 4" id="KW-0339">Growth factor</keyword>
<dbReference type="GO" id="GO:0070851">
    <property type="term" value="F:growth factor receptor binding"/>
    <property type="evidence" value="ECO:0007669"/>
    <property type="project" value="TreeGrafter"/>
</dbReference>
<dbReference type="GO" id="GO:0008083">
    <property type="term" value="F:growth factor activity"/>
    <property type="evidence" value="ECO:0007669"/>
    <property type="project" value="UniProtKB-KW"/>
</dbReference>
<dbReference type="Pfam" id="PF00341">
    <property type="entry name" value="PDGF"/>
    <property type="match status" value="1"/>
</dbReference>
<evidence type="ECO:0000256" key="1">
    <source>
        <dbReference type="ARBA" id="ARBA00006686"/>
    </source>
</evidence>
<keyword evidence="3" id="KW-0497">Mitogen</keyword>